<gene>
    <name evidence="1" type="ORF">B296_00015729</name>
</gene>
<dbReference type="EMBL" id="AMZH03005040">
    <property type="protein sequence ID" value="RRT67456.1"/>
    <property type="molecule type" value="Genomic_DNA"/>
</dbReference>
<dbReference type="AlphaFoldDB" id="A0A426ZTV3"/>
<name>A0A426ZTV3_ENSVE</name>
<reference evidence="1 2" key="1">
    <citation type="journal article" date="2014" name="Agronomy (Basel)">
        <title>A Draft Genome Sequence for Ensete ventricosum, the Drought-Tolerant Tree Against Hunger.</title>
        <authorList>
            <person name="Harrison J."/>
            <person name="Moore K.A."/>
            <person name="Paszkiewicz K."/>
            <person name="Jones T."/>
            <person name="Grant M."/>
            <person name="Ambacheew D."/>
            <person name="Muzemil S."/>
            <person name="Studholme D.J."/>
        </authorList>
    </citation>
    <scope>NUCLEOTIDE SEQUENCE [LARGE SCALE GENOMIC DNA]</scope>
</reference>
<accession>A0A426ZTV3</accession>
<proteinExistence type="predicted"/>
<evidence type="ECO:0000313" key="2">
    <source>
        <dbReference type="Proteomes" id="UP000287651"/>
    </source>
</evidence>
<dbReference type="Proteomes" id="UP000287651">
    <property type="component" value="Unassembled WGS sequence"/>
</dbReference>
<sequence length="96" mass="10486">MTSTLTGFIRGVITPVGIVTLSITFDNEPKTKTFVIPFMMVDLPSTYNIPRLENSRADALAQLASTDTVDELPTIPSLYRPMVAIFETVTMVAHPG</sequence>
<organism evidence="1 2">
    <name type="scientific">Ensete ventricosum</name>
    <name type="common">Abyssinian banana</name>
    <name type="synonym">Musa ensete</name>
    <dbReference type="NCBI Taxonomy" id="4639"/>
    <lineage>
        <taxon>Eukaryota</taxon>
        <taxon>Viridiplantae</taxon>
        <taxon>Streptophyta</taxon>
        <taxon>Embryophyta</taxon>
        <taxon>Tracheophyta</taxon>
        <taxon>Spermatophyta</taxon>
        <taxon>Magnoliopsida</taxon>
        <taxon>Liliopsida</taxon>
        <taxon>Zingiberales</taxon>
        <taxon>Musaceae</taxon>
        <taxon>Ensete</taxon>
    </lineage>
</organism>
<protein>
    <submittedName>
        <fullName evidence="1">Uncharacterized protein</fullName>
    </submittedName>
</protein>
<evidence type="ECO:0000313" key="1">
    <source>
        <dbReference type="EMBL" id="RRT67456.1"/>
    </source>
</evidence>
<comment type="caution">
    <text evidence="1">The sequence shown here is derived from an EMBL/GenBank/DDBJ whole genome shotgun (WGS) entry which is preliminary data.</text>
</comment>